<dbReference type="EMBL" id="JBEPMA010000001">
    <property type="protein sequence ID" value="MET3616627.1"/>
    <property type="molecule type" value="Genomic_DNA"/>
</dbReference>
<keyword evidence="2" id="KW-1185">Reference proteome</keyword>
<name>A0ABV2J775_9FIRM</name>
<protein>
    <submittedName>
        <fullName evidence="1">Uncharacterized protein</fullName>
    </submittedName>
</protein>
<sequence>MELNIEYCFEEIDEIKELVRKISEIEKEYSCNCTLKLIRITPCPDFQEFYKLPQ</sequence>
<evidence type="ECO:0000313" key="1">
    <source>
        <dbReference type="EMBL" id="MET3616627.1"/>
    </source>
</evidence>
<comment type="caution">
    <text evidence="1">The sequence shown here is derived from an EMBL/GenBank/DDBJ whole genome shotgun (WGS) entry which is preliminary data.</text>
</comment>
<reference evidence="1 2" key="1">
    <citation type="submission" date="2024-06" db="EMBL/GenBank/DDBJ databases">
        <title>Genomic Encyclopedia of Type Strains, Phase IV (KMG-IV): sequencing the most valuable type-strain genomes for metagenomic binning, comparative biology and taxonomic classification.</title>
        <authorList>
            <person name="Goeker M."/>
        </authorList>
    </citation>
    <scope>NUCLEOTIDE SEQUENCE [LARGE SCALE GENOMIC DNA]</scope>
    <source>
        <strain evidence="1 2">DSM 21460</strain>
    </source>
</reference>
<accession>A0ABV2J775</accession>
<organism evidence="1 2">
    <name type="scientific">Peptoniphilus olsenii</name>
    <dbReference type="NCBI Taxonomy" id="411570"/>
    <lineage>
        <taxon>Bacteria</taxon>
        <taxon>Bacillati</taxon>
        <taxon>Bacillota</taxon>
        <taxon>Tissierellia</taxon>
        <taxon>Tissierellales</taxon>
        <taxon>Peptoniphilaceae</taxon>
        <taxon>Peptoniphilus</taxon>
    </lineage>
</organism>
<dbReference type="Proteomes" id="UP001549162">
    <property type="component" value="Unassembled WGS sequence"/>
</dbReference>
<gene>
    <name evidence="1" type="ORF">ABID14_000247</name>
</gene>
<evidence type="ECO:0000313" key="2">
    <source>
        <dbReference type="Proteomes" id="UP001549162"/>
    </source>
</evidence>
<proteinExistence type="predicted"/>